<dbReference type="GO" id="GO:0030970">
    <property type="term" value="P:retrograde protein transport, ER to cytosol"/>
    <property type="evidence" value="ECO:0007669"/>
    <property type="project" value="TreeGrafter"/>
</dbReference>
<gene>
    <name evidence="14" type="ORF">CLODIP_2_CD01361</name>
</gene>
<sequence>MLVTVLCALAITVPAMSQTLPAGLPQCKSSSSNFTTCLTDAIQKAVDMMMHDGLQEYHIQPLSPLIIGEMDFVIENPFVIVDTPTHLSNVTVAGLDQIKFLSTSTEYCRGKCGLTGVASVPILHITSYFDATLRVSKHPLFNKNGTTNITMYDVRFNYGMDCEKIRRAGEEFFMATNFKISLVPANATIAIAMVDSAGVSDVLMEGAPTWMILDSLDPLISSFMSNVFLTITNKLIIAHGDALPNQDGEESVHPEVLQQAEPEFVTTILDGVASILQIYGWYIFVGIVVGVFAWHKWLRQKYWNWQREKDEREYAAKYHKNPDIGVGRSREEAMLTARRKQQEELARASALYAEQEKERQEELERLKLENNLQRNLGINPGRRLGNTLDSNADEVKANAEIMKKGRAFKQEYNPLDGGSGGGGYRAPKKGCPGGGCGRK</sequence>
<dbReference type="InterPro" id="IPR038606">
    <property type="entry name" value="To_sf"/>
</dbReference>
<evidence type="ECO:0000256" key="5">
    <source>
        <dbReference type="ARBA" id="ARBA00022692"/>
    </source>
</evidence>
<comment type="subcellular location">
    <subcellularLocation>
        <location evidence="2">Cytoplasm</location>
    </subcellularLocation>
    <subcellularLocation>
        <location evidence="1">Endoplasmic reticulum membrane</location>
        <topology evidence="1">Single-pass membrane protein</topology>
    </subcellularLocation>
</comment>
<dbReference type="Gene3D" id="6.10.250.2950">
    <property type="match status" value="1"/>
</dbReference>
<dbReference type="GO" id="GO:0036513">
    <property type="term" value="C:Derlin-1 retrotranslocation complex"/>
    <property type="evidence" value="ECO:0007669"/>
    <property type="project" value="TreeGrafter"/>
</dbReference>
<evidence type="ECO:0000256" key="3">
    <source>
        <dbReference type="ARBA" id="ARBA00011034"/>
    </source>
</evidence>
<keyword evidence="13" id="KW-0732">Signal</keyword>
<feature type="coiled-coil region" evidence="10">
    <location>
        <begin position="338"/>
        <end position="372"/>
    </location>
</feature>
<reference evidence="14 15" key="1">
    <citation type="submission" date="2020-04" db="EMBL/GenBank/DDBJ databases">
        <authorList>
            <person name="Alioto T."/>
            <person name="Alioto T."/>
            <person name="Gomez Garrido J."/>
        </authorList>
    </citation>
    <scope>NUCLEOTIDE SEQUENCE [LARGE SCALE GENOMIC DNA]</scope>
</reference>
<dbReference type="PANTHER" id="PTHR28621:SF1">
    <property type="entry name" value="SELENOPROTEIN S"/>
    <property type="match status" value="1"/>
</dbReference>
<keyword evidence="7" id="KW-0712">Selenocysteine</keyword>
<feature type="chain" id="PRO_5035733780" evidence="13">
    <location>
        <begin position="18"/>
        <end position="439"/>
    </location>
</feature>
<dbReference type="Pfam" id="PF06585">
    <property type="entry name" value="JHBP"/>
    <property type="match status" value="1"/>
</dbReference>
<evidence type="ECO:0000256" key="6">
    <source>
        <dbReference type="ARBA" id="ARBA00022824"/>
    </source>
</evidence>
<proteinExistence type="inferred from homology"/>
<evidence type="ECO:0000313" key="15">
    <source>
        <dbReference type="Proteomes" id="UP000494165"/>
    </source>
</evidence>
<evidence type="ECO:0000256" key="9">
    <source>
        <dbReference type="ARBA" id="ARBA00023136"/>
    </source>
</evidence>
<organism evidence="14 15">
    <name type="scientific">Cloeon dipterum</name>
    <dbReference type="NCBI Taxonomy" id="197152"/>
    <lineage>
        <taxon>Eukaryota</taxon>
        <taxon>Metazoa</taxon>
        <taxon>Ecdysozoa</taxon>
        <taxon>Arthropoda</taxon>
        <taxon>Hexapoda</taxon>
        <taxon>Insecta</taxon>
        <taxon>Pterygota</taxon>
        <taxon>Palaeoptera</taxon>
        <taxon>Ephemeroptera</taxon>
        <taxon>Pisciforma</taxon>
        <taxon>Baetidae</taxon>
        <taxon>Cloeon</taxon>
    </lineage>
</organism>
<feature type="region of interest" description="Disordered" evidence="11">
    <location>
        <begin position="405"/>
        <end position="439"/>
    </location>
</feature>
<dbReference type="PANTHER" id="PTHR28621">
    <property type="entry name" value="SELENOPROTEIN S"/>
    <property type="match status" value="1"/>
</dbReference>
<evidence type="ECO:0000256" key="8">
    <source>
        <dbReference type="ARBA" id="ARBA00022989"/>
    </source>
</evidence>
<dbReference type="AlphaFoldDB" id="A0A8S1D254"/>
<feature type="signal peptide" evidence="13">
    <location>
        <begin position="1"/>
        <end position="17"/>
    </location>
</feature>
<dbReference type="OrthoDB" id="75792at2759"/>
<dbReference type="Pfam" id="PF06936">
    <property type="entry name" value="Selenoprotein_S"/>
    <property type="match status" value="1"/>
</dbReference>
<feature type="transmembrane region" description="Helical" evidence="12">
    <location>
        <begin position="279"/>
        <end position="298"/>
    </location>
</feature>
<comment type="similarity">
    <text evidence="3">Belongs to the selenoprotein S family.</text>
</comment>
<dbReference type="Proteomes" id="UP000494165">
    <property type="component" value="Unassembled WGS sequence"/>
</dbReference>
<dbReference type="InterPro" id="IPR009703">
    <property type="entry name" value="Selenoprotein_S"/>
</dbReference>
<dbReference type="GO" id="GO:0030968">
    <property type="term" value="P:endoplasmic reticulum unfolded protein response"/>
    <property type="evidence" value="ECO:0007669"/>
    <property type="project" value="TreeGrafter"/>
</dbReference>
<dbReference type="Gene3D" id="3.15.10.30">
    <property type="entry name" value="Haemolymph juvenile hormone binding protein"/>
    <property type="match status" value="1"/>
</dbReference>
<dbReference type="SMART" id="SM00700">
    <property type="entry name" value="JHBP"/>
    <property type="match status" value="1"/>
</dbReference>
<accession>A0A8S1D254</accession>
<keyword evidence="9 12" id="KW-0472">Membrane</keyword>
<evidence type="ECO:0000256" key="2">
    <source>
        <dbReference type="ARBA" id="ARBA00004496"/>
    </source>
</evidence>
<evidence type="ECO:0000256" key="1">
    <source>
        <dbReference type="ARBA" id="ARBA00004389"/>
    </source>
</evidence>
<keyword evidence="15" id="KW-1185">Reference proteome</keyword>
<dbReference type="EMBL" id="CADEPI010000147">
    <property type="protein sequence ID" value="CAB3377590.1"/>
    <property type="molecule type" value="Genomic_DNA"/>
</dbReference>
<comment type="caution">
    <text evidence="14">The sequence shown here is derived from an EMBL/GenBank/DDBJ whole genome shotgun (WGS) entry which is preliminary data.</text>
</comment>
<evidence type="ECO:0000256" key="12">
    <source>
        <dbReference type="SAM" id="Phobius"/>
    </source>
</evidence>
<dbReference type="InterPro" id="IPR010562">
    <property type="entry name" value="Haemolymph_juvenile_hormone-bd"/>
</dbReference>
<keyword evidence="6" id="KW-0256">Endoplasmic reticulum</keyword>
<protein>
    <submittedName>
        <fullName evidence="14">Uncharacterized protein</fullName>
    </submittedName>
</protein>
<evidence type="ECO:0000313" key="14">
    <source>
        <dbReference type="EMBL" id="CAB3377590.1"/>
    </source>
</evidence>
<evidence type="ECO:0000256" key="10">
    <source>
        <dbReference type="SAM" id="Coils"/>
    </source>
</evidence>
<keyword evidence="8 12" id="KW-1133">Transmembrane helix</keyword>
<evidence type="ECO:0000256" key="7">
    <source>
        <dbReference type="ARBA" id="ARBA00022933"/>
    </source>
</evidence>
<evidence type="ECO:0000256" key="13">
    <source>
        <dbReference type="SAM" id="SignalP"/>
    </source>
</evidence>
<keyword evidence="10" id="KW-0175">Coiled coil</keyword>
<name>A0A8S1D254_9INSE</name>
<evidence type="ECO:0000256" key="4">
    <source>
        <dbReference type="ARBA" id="ARBA00022490"/>
    </source>
</evidence>
<keyword evidence="5 12" id="KW-0812">Transmembrane</keyword>
<keyword evidence="4" id="KW-0963">Cytoplasm</keyword>
<evidence type="ECO:0000256" key="11">
    <source>
        <dbReference type="SAM" id="MobiDB-lite"/>
    </source>
</evidence>
<dbReference type="GO" id="GO:0036502">
    <property type="term" value="C:Derlin-1-VIMP complex"/>
    <property type="evidence" value="ECO:0007669"/>
    <property type="project" value="TreeGrafter"/>
</dbReference>